<name>A0A9W6RUW3_9ACTN</name>
<dbReference type="SUPFAM" id="SSF53335">
    <property type="entry name" value="S-adenosyl-L-methionine-dependent methyltransferases"/>
    <property type="match status" value="1"/>
</dbReference>
<dbReference type="RefSeq" id="WP_285565935.1">
    <property type="nucleotide sequence ID" value="NZ_BSTK01000001.1"/>
</dbReference>
<evidence type="ECO:0000313" key="6">
    <source>
        <dbReference type="Proteomes" id="UP001165074"/>
    </source>
</evidence>
<feature type="domain" description="DNA methylase adenine-specific" evidence="4">
    <location>
        <begin position="224"/>
        <end position="528"/>
    </location>
</feature>
<dbReference type="PANTHER" id="PTHR42998">
    <property type="entry name" value="TYPE I RESTRICTION ENZYME HINDVIIP M PROTEIN-RELATED"/>
    <property type="match status" value="1"/>
</dbReference>
<keyword evidence="1" id="KW-0680">Restriction system</keyword>
<evidence type="ECO:0000256" key="1">
    <source>
        <dbReference type="ARBA" id="ARBA00022747"/>
    </source>
</evidence>
<gene>
    <name evidence="5" type="ORF">Airi02_002230</name>
</gene>
<dbReference type="PRINTS" id="PR00507">
    <property type="entry name" value="N12N6MTFRASE"/>
</dbReference>
<evidence type="ECO:0000256" key="2">
    <source>
        <dbReference type="SAM" id="Coils"/>
    </source>
</evidence>
<evidence type="ECO:0000259" key="4">
    <source>
        <dbReference type="Pfam" id="PF02384"/>
    </source>
</evidence>
<dbReference type="InterPro" id="IPR003356">
    <property type="entry name" value="DNA_methylase_A-5"/>
</dbReference>
<dbReference type="InterPro" id="IPR002052">
    <property type="entry name" value="DNA_methylase_N6_adenine_CS"/>
</dbReference>
<proteinExistence type="predicted"/>
<dbReference type="InterPro" id="IPR029063">
    <property type="entry name" value="SAM-dependent_MTases_sf"/>
</dbReference>
<dbReference type="Pfam" id="PF02384">
    <property type="entry name" value="N6_Mtase"/>
    <property type="match status" value="1"/>
</dbReference>
<dbReference type="Gene3D" id="3.40.50.150">
    <property type="entry name" value="Vaccinia Virus protein VP39"/>
    <property type="match status" value="1"/>
</dbReference>
<dbReference type="GO" id="GO:0032259">
    <property type="term" value="P:methylation"/>
    <property type="evidence" value="ECO:0007669"/>
    <property type="project" value="InterPro"/>
</dbReference>
<feature type="coiled-coil region" evidence="2">
    <location>
        <begin position="528"/>
        <end position="555"/>
    </location>
</feature>
<dbReference type="PROSITE" id="PS00092">
    <property type="entry name" value="N6_MTASE"/>
    <property type="match status" value="1"/>
</dbReference>
<feature type="region of interest" description="Disordered" evidence="3">
    <location>
        <begin position="79"/>
        <end position="108"/>
    </location>
</feature>
<feature type="region of interest" description="Disordered" evidence="3">
    <location>
        <begin position="1"/>
        <end position="39"/>
    </location>
</feature>
<accession>A0A9W6RUW3</accession>
<keyword evidence="2" id="KW-0175">Coiled coil</keyword>
<dbReference type="GO" id="GO:0009307">
    <property type="term" value="P:DNA restriction-modification system"/>
    <property type="evidence" value="ECO:0007669"/>
    <property type="project" value="UniProtKB-KW"/>
</dbReference>
<keyword evidence="6" id="KW-1185">Reference proteome</keyword>
<organism evidence="5 6">
    <name type="scientific">Actinoallomurus iriomotensis</name>
    <dbReference type="NCBI Taxonomy" id="478107"/>
    <lineage>
        <taxon>Bacteria</taxon>
        <taxon>Bacillati</taxon>
        <taxon>Actinomycetota</taxon>
        <taxon>Actinomycetes</taxon>
        <taxon>Streptosporangiales</taxon>
        <taxon>Thermomonosporaceae</taxon>
        <taxon>Actinoallomurus</taxon>
    </lineage>
</organism>
<evidence type="ECO:0000256" key="3">
    <source>
        <dbReference type="SAM" id="MobiDB-lite"/>
    </source>
</evidence>
<dbReference type="Proteomes" id="UP001165074">
    <property type="component" value="Unassembled WGS sequence"/>
</dbReference>
<feature type="compositionally biased region" description="Basic and acidic residues" evidence="3">
    <location>
        <begin position="1"/>
        <end position="12"/>
    </location>
</feature>
<dbReference type="GO" id="GO:0008170">
    <property type="term" value="F:N-methyltransferase activity"/>
    <property type="evidence" value="ECO:0007669"/>
    <property type="project" value="InterPro"/>
</dbReference>
<dbReference type="AlphaFoldDB" id="A0A9W6RUW3"/>
<sequence>MGDSRLSNDDIARMAGVKPSSVSNWKKRHSDFPEPDQETRYAADEIARWLTRRRIPANVRLPGEGTDSTFADRFRKALGGSRTGDEASHRPPVSAARPVPDSEWKPPSDLWNELEKRRGAADMDAYEELVIALLHLHRHARPHWAALVRAANEPSPDRIGHLLTNILAQHRPRHRGVAEALRRIRPVLWSDWQLAEIVRILDQACSGAPGDARPAARTAITCRFLLDRFATADRVRGAEFYTPDHLVRLMVRLLDPKPGDHVHDPCCGNGSLLAGAAAYVEQRSGESQSLTITGQALGERSLRLAKLNLAIHGTNPEGKLRRADPLRKDLHQEQRFDVILANPPFNKSHWSQGDPAGDPRWRYGAPPQHNANFAWLQHIAGKLSSQGRAAVLMPNVAAVSASEQEAAIRAGMVKDGVVEAVIMLPEQLFRATPVPITLWLLRRRPRQESGRVLFIDARTLGAKADRAHRVLRDDDIGRIVGACDEWRRLGAAYTGIAGFSASATKEMIEADGRVLAPNRYVVPERHSDAQADQRIRELHAELARLREEAAVIDAHVDHALKGVFG</sequence>
<dbReference type="EMBL" id="BSTK01000001">
    <property type="protein sequence ID" value="GLY82291.1"/>
    <property type="molecule type" value="Genomic_DNA"/>
</dbReference>
<evidence type="ECO:0000313" key="5">
    <source>
        <dbReference type="EMBL" id="GLY82291.1"/>
    </source>
</evidence>
<reference evidence="5" key="1">
    <citation type="submission" date="2023-03" db="EMBL/GenBank/DDBJ databases">
        <title>Actinoallomurus iriomotensis NBRC 103684.</title>
        <authorList>
            <person name="Ichikawa N."/>
            <person name="Sato H."/>
            <person name="Tonouchi N."/>
        </authorList>
    </citation>
    <scope>NUCLEOTIDE SEQUENCE</scope>
    <source>
        <strain evidence="5">NBRC 103684</strain>
    </source>
</reference>
<dbReference type="PANTHER" id="PTHR42998:SF1">
    <property type="entry name" value="TYPE I RESTRICTION ENZYME HINDI METHYLASE SUBUNIT"/>
    <property type="match status" value="1"/>
</dbReference>
<dbReference type="InterPro" id="IPR052916">
    <property type="entry name" value="Type-I_RE_MTase_Subunit"/>
</dbReference>
<comment type="caution">
    <text evidence="5">The sequence shown here is derived from an EMBL/GenBank/DDBJ whole genome shotgun (WGS) entry which is preliminary data.</text>
</comment>
<dbReference type="GO" id="GO:0003677">
    <property type="term" value="F:DNA binding"/>
    <property type="evidence" value="ECO:0007669"/>
    <property type="project" value="InterPro"/>
</dbReference>
<protein>
    <recommendedName>
        <fullName evidence="4">DNA methylase adenine-specific domain-containing protein</fullName>
    </recommendedName>
</protein>